<proteinExistence type="predicted"/>
<protein>
    <submittedName>
        <fullName evidence="2">Transposase</fullName>
    </submittedName>
</protein>
<reference evidence="2" key="1">
    <citation type="submission" date="2016-11" db="UniProtKB">
        <authorList>
            <consortium name="WormBaseParasite"/>
        </authorList>
    </citation>
    <scope>IDENTIFICATION</scope>
</reference>
<accession>A0A1I7YIJ7</accession>
<name>A0A1I7YIJ7_9BILA</name>
<sequence length="128" mass="14095">MAQVAVLLARRTDADHRHVAVANGLGKIGGAPQALVGNALLQQGFEARFHDGGFALVDQVDLGRRYIHADHFMAPGRQAARTDRTYITQTKDADTHRIHLMCLSCRRTTKRQTGLVDQQIQGARKCHG</sequence>
<dbReference type="WBParaSite" id="L893_g16739.t1">
    <property type="protein sequence ID" value="L893_g16739.t1"/>
    <property type="gene ID" value="L893_g16739"/>
</dbReference>
<keyword evidence="1" id="KW-1185">Reference proteome</keyword>
<organism evidence="1 2">
    <name type="scientific">Steinernema glaseri</name>
    <dbReference type="NCBI Taxonomy" id="37863"/>
    <lineage>
        <taxon>Eukaryota</taxon>
        <taxon>Metazoa</taxon>
        <taxon>Ecdysozoa</taxon>
        <taxon>Nematoda</taxon>
        <taxon>Chromadorea</taxon>
        <taxon>Rhabditida</taxon>
        <taxon>Tylenchina</taxon>
        <taxon>Panagrolaimomorpha</taxon>
        <taxon>Strongyloidoidea</taxon>
        <taxon>Steinernematidae</taxon>
        <taxon>Steinernema</taxon>
    </lineage>
</organism>
<evidence type="ECO:0000313" key="1">
    <source>
        <dbReference type="Proteomes" id="UP000095287"/>
    </source>
</evidence>
<dbReference type="Proteomes" id="UP000095287">
    <property type="component" value="Unplaced"/>
</dbReference>
<evidence type="ECO:0000313" key="2">
    <source>
        <dbReference type="WBParaSite" id="L893_g16739.t1"/>
    </source>
</evidence>
<dbReference type="AlphaFoldDB" id="A0A1I7YIJ7"/>